<keyword evidence="2" id="KW-1185">Reference proteome</keyword>
<gene>
    <name evidence="1" type="ORF">HW423_08475</name>
</gene>
<evidence type="ECO:0000313" key="2">
    <source>
        <dbReference type="Proteomes" id="UP000571018"/>
    </source>
</evidence>
<sequence>MKEKINFVMISPHFPSNFETLGIADETYENLSQSLIDSLTEYYRLDNIDD</sequence>
<evidence type="ECO:0000313" key="1">
    <source>
        <dbReference type="EMBL" id="MBA5729820.1"/>
    </source>
</evidence>
<reference evidence="1 2" key="1">
    <citation type="submission" date="2020-06" db="EMBL/GenBank/DDBJ databases">
        <title>Reclassification of Facklamia ignava, Facklamia soureckii and Facklami tabacinasalis as Falseniella iganva gen. nov., comb. nov., Hutsoniella ignava gen. nov., comb. nov., and Ruoffia tabacinasalis gen. nov., comb. nov and description of Ruoffia haltotolerans sp. nov., isolated from hypersaline Inland Sea of Qatar.</title>
        <authorList>
            <person name="Fotedar R."/>
            <person name="Sankaranarayanan K."/>
            <person name="Lawson P."/>
            <person name="Caldwell M."/>
            <person name="Zeyara A."/>
            <person name="Al Malki A."/>
            <person name="Ali M."/>
        </authorList>
    </citation>
    <scope>NUCLEOTIDE SEQUENCE [LARGE SCALE GENOMIC DNA]</scope>
    <source>
        <strain evidence="1 2">INB8</strain>
    </source>
</reference>
<comment type="caution">
    <text evidence="1">The sequence shown here is derived from an EMBL/GenBank/DDBJ whole genome shotgun (WGS) entry which is preliminary data.</text>
</comment>
<dbReference type="AlphaFoldDB" id="A0A839A7Q0"/>
<accession>A0A839A7Q0</accession>
<dbReference type="Proteomes" id="UP000571018">
    <property type="component" value="Unassembled WGS sequence"/>
</dbReference>
<organism evidence="1 2">
    <name type="scientific">Ruoffia halotolerans</name>
    <dbReference type="NCBI Taxonomy" id="2748684"/>
    <lineage>
        <taxon>Bacteria</taxon>
        <taxon>Bacillati</taxon>
        <taxon>Bacillota</taxon>
        <taxon>Bacilli</taxon>
        <taxon>Lactobacillales</taxon>
        <taxon>Aerococcaceae</taxon>
        <taxon>Ruoffia</taxon>
    </lineage>
</organism>
<protein>
    <submittedName>
        <fullName evidence="1">Uncharacterized protein</fullName>
    </submittedName>
</protein>
<name>A0A839A7Q0_9LACT</name>
<proteinExistence type="predicted"/>
<dbReference type="EMBL" id="JACAOA010000024">
    <property type="protein sequence ID" value="MBA5729820.1"/>
    <property type="molecule type" value="Genomic_DNA"/>
</dbReference>